<name>A0A656HIF1_THINJ</name>
<dbReference type="RefSeq" id="WP_002710639.1">
    <property type="nucleotide sequence ID" value="NZ_JH651384.1"/>
</dbReference>
<feature type="domain" description="JmjC" evidence="1">
    <location>
        <begin position="83"/>
        <end position="246"/>
    </location>
</feature>
<dbReference type="InterPro" id="IPR003347">
    <property type="entry name" value="JmjC_dom"/>
</dbReference>
<accession>A0A656HIF1</accession>
<dbReference type="EMBL" id="JH651384">
    <property type="protein sequence ID" value="EIJ36771.1"/>
    <property type="molecule type" value="Genomic_DNA"/>
</dbReference>
<dbReference type="PROSITE" id="PS51184">
    <property type="entry name" value="JMJC"/>
    <property type="match status" value="1"/>
</dbReference>
<dbReference type="PANTHER" id="PTHR12461:SF105">
    <property type="entry name" value="HYPOXIA-INDUCIBLE FACTOR 1-ALPHA INHIBITOR"/>
    <property type="match status" value="1"/>
</dbReference>
<dbReference type="Pfam" id="PF08007">
    <property type="entry name" value="JmjC_2"/>
    <property type="match status" value="1"/>
</dbReference>
<evidence type="ECO:0000313" key="2">
    <source>
        <dbReference type="EMBL" id="EIJ36771.1"/>
    </source>
</evidence>
<dbReference type="AlphaFoldDB" id="A0A656HIF1"/>
<keyword evidence="3" id="KW-1185">Reference proteome</keyword>
<sequence>MNYLDIREDQFDENFPDYGFTLRHNLARLPAFELPHLLELSRQLPADCVEYNTGTLEPGQDPTRTPRNGLSVDETIQQIEHCRSWLVLKHVERDPVYKALLDACLDEVYPYASRKLGGFHHRSAFIFVTSPGMVTPFHFDPEHNFLLQIRGEKTMHQFDRNNRIILPEPAIEDKYVDTNSHRNQLFRDEFQPWADTFVLKVGDGLFVPVNSPHWVQNGKEVSVSFSITFHSEESDRIARLYKLNGMLRRRFGFDPAPVGSKPHLDALKTGGIKAARQVKRLLVSGT</sequence>
<gene>
    <name evidence="2" type="ORF">Thini_4289</name>
</gene>
<dbReference type="Proteomes" id="UP000005317">
    <property type="component" value="Unassembled WGS sequence"/>
</dbReference>
<evidence type="ECO:0000313" key="3">
    <source>
        <dbReference type="Proteomes" id="UP000005317"/>
    </source>
</evidence>
<proteinExistence type="predicted"/>
<dbReference type="Gene3D" id="2.60.120.650">
    <property type="entry name" value="Cupin"/>
    <property type="match status" value="1"/>
</dbReference>
<organism evidence="2 3">
    <name type="scientific">Thiothrix nivea (strain ATCC 35100 / DSM 5205 / JP2)</name>
    <dbReference type="NCBI Taxonomy" id="870187"/>
    <lineage>
        <taxon>Bacteria</taxon>
        <taxon>Pseudomonadati</taxon>
        <taxon>Pseudomonadota</taxon>
        <taxon>Gammaproteobacteria</taxon>
        <taxon>Thiotrichales</taxon>
        <taxon>Thiotrichaceae</taxon>
        <taxon>Thiothrix</taxon>
    </lineage>
</organism>
<evidence type="ECO:0000259" key="1">
    <source>
        <dbReference type="PROSITE" id="PS51184"/>
    </source>
</evidence>
<protein>
    <submittedName>
        <fullName evidence="2">Transcription factor jumonji jmjC domain-containing protein</fullName>
    </submittedName>
</protein>
<dbReference type="OrthoDB" id="9798585at2"/>
<dbReference type="SMART" id="SM00558">
    <property type="entry name" value="JmjC"/>
    <property type="match status" value="1"/>
</dbReference>
<reference evidence="3" key="1">
    <citation type="journal article" date="2011" name="Stand. Genomic Sci.">
        <title>Genome sequence of the filamentous, gliding Thiothrix nivea neotype strain (JP2(T)).</title>
        <authorList>
            <person name="Lapidus A."/>
            <person name="Nolan M."/>
            <person name="Lucas S."/>
            <person name="Glavina Del Rio T."/>
            <person name="Tice H."/>
            <person name="Cheng J.F."/>
            <person name="Tapia R."/>
            <person name="Han C."/>
            <person name="Goodwin L."/>
            <person name="Pitluck S."/>
            <person name="Liolios K."/>
            <person name="Pagani I."/>
            <person name="Ivanova N."/>
            <person name="Huntemann M."/>
            <person name="Mavromatis K."/>
            <person name="Mikhailova N."/>
            <person name="Pati A."/>
            <person name="Chen A."/>
            <person name="Palaniappan K."/>
            <person name="Land M."/>
            <person name="Brambilla E.M."/>
            <person name="Rohde M."/>
            <person name="Abt B."/>
            <person name="Verbarg S."/>
            <person name="Goker M."/>
            <person name="Bristow J."/>
            <person name="Eisen J.A."/>
            <person name="Markowitz V."/>
            <person name="Hugenholtz P."/>
            <person name="Kyrpides N.C."/>
            <person name="Klenk H.P."/>
            <person name="Woyke T."/>
        </authorList>
    </citation>
    <scope>NUCLEOTIDE SEQUENCE [LARGE SCALE GENOMIC DNA]</scope>
    <source>
        <strain evidence="3">ATCC 35100 / DSM 5205 / JP2</strain>
    </source>
</reference>
<dbReference type="PANTHER" id="PTHR12461">
    <property type="entry name" value="HYPOXIA-INDUCIBLE FACTOR 1 ALPHA INHIBITOR-RELATED"/>
    <property type="match status" value="1"/>
</dbReference>
<dbReference type="SUPFAM" id="SSF51197">
    <property type="entry name" value="Clavaminate synthase-like"/>
    <property type="match status" value="1"/>
</dbReference>